<organism evidence="6 7">
    <name type="scientific">Chitiniphilus purpureus</name>
    <dbReference type="NCBI Taxonomy" id="2981137"/>
    <lineage>
        <taxon>Bacteria</taxon>
        <taxon>Pseudomonadati</taxon>
        <taxon>Pseudomonadota</taxon>
        <taxon>Betaproteobacteria</taxon>
        <taxon>Neisseriales</taxon>
        <taxon>Chitinibacteraceae</taxon>
        <taxon>Chitiniphilus</taxon>
    </lineage>
</organism>
<evidence type="ECO:0000256" key="1">
    <source>
        <dbReference type="ARBA" id="ARBA00022692"/>
    </source>
</evidence>
<feature type="domain" description="Major facilitator superfamily (MFS) profile" evidence="5">
    <location>
        <begin position="209"/>
        <end position="392"/>
    </location>
</feature>
<feature type="transmembrane region" description="Helical" evidence="4">
    <location>
        <begin position="74"/>
        <end position="93"/>
    </location>
</feature>
<dbReference type="EMBL" id="CP106753">
    <property type="protein sequence ID" value="UXY14948.1"/>
    <property type="molecule type" value="Genomic_DNA"/>
</dbReference>
<dbReference type="InterPro" id="IPR036259">
    <property type="entry name" value="MFS_trans_sf"/>
</dbReference>
<dbReference type="RefSeq" id="WP_263124294.1">
    <property type="nucleotide sequence ID" value="NZ_CP106753.1"/>
</dbReference>
<evidence type="ECO:0000256" key="4">
    <source>
        <dbReference type="SAM" id="Phobius"/>
    </source>
</evidence>
<feature type="transmembrane region" description="Helical" evidence="4">
    <location>
        <begin position="304"/>
        <end position="325"/>
    </location>
</feature>
<dbReference type="Gene3D" id="1.20.1250.20">
    <property type="entry name" value="MFS general substrate transporter like domains"/>
    <property type="match status" value="1"/>
</dbReference>
<feature type="transmembrane region" description="Helical" evidence="4">
    <location>
        <begin position="99"/>
        <end position="121"/>
    </location>
</feature>
<feature type="transmembrane region" description="Helical" evidence="4">
    <location>
        <begin position="166"/>
        <end position="186"/>
    </location>
</feature>
<name>A0ABY6DMM8_9NEIS</name>
<feature type="transmembrane region" description="Helical" evidence="4">
    <location>
        <begin position="42"/>
        <end position="62"/>
    </location>
</feature>
<evidence type="ECO:0000313" key="6">
    <source>
        <dbReference type="EMBL" id="UXY14948.1"/>
    </source>
</evidence>
<dbReference type="InterPro" id="IPR020846">
    <property type="entry name" value="MFS_dom"/>
</dbReference>
<feature type="transmembrane region" description="Helical" evidence="4">
    <location>
        <begin position="12"/>
        <end position="36"/>
    </location>
</feature>
<gene>
    <name evidence="6" type="ORF">N8I74_16750</name>
</gene>
<keyword evidence="1 4" id="KW-0812">Transmembrane</keyword>
<feature type="transmembrane region" description="Helical" evidence="4">
    <location>
        <begin position="337"/>
        <end position="357"/>
    </location>
</feature>
<dbReference type="InterPro" id="IPR011701">
    <property type="entry name" value="MFS"/>
</dbReference>
<feature type="transmembrane region" description="Helical" evidence="4">
    <location>
        <begin position="363"/>
        <end position="385"/>
    </location>
</feature>
<proteinExistence type="predicted"/>
<accession>A0ABY6DMM8</accession>
<evidence type="ECO:0000313" key="7">
    <source>
        <dbReference type="Proteomes" id="UP001061302"/>
    </source>
</evidence>
<feature type="transmembrane region" description="Helical" evidence="4">
    <location>
        <begin position="216"/>
        <end position="240"/>
    </location>
</feature>
<dbReference type="Proteomes" id="UP001061302">
    <property type="component" value="Chromosome"/>
</dbReference>
<keyword evidence="7" id="KW-1185">Reference proteome</keyword>
<evidence type="ECO:0000256" key="2">
    <source>
        <dbReference type="ARBA" id="ARBA00022989"/>
    </source>
</evidence>
<dbReference type="PANTHER" id="PTHR23534">
    <property type="entry name" value="MFS PERMEASE"/>
    <property type="match status" value="1"/>
</dbReference>
<feature type="transmembrane region" description="Helical" evidence="4">
    <location>
        <begin position="133"/>
        <end position="154"/>
    </location>
</feature>
<keyword evidence="2 4" id="KW-1133">Transmembrane helix</keyword>
<keyword evidence="3 4" id="KW-0472">Membrane</keyword>
<feature type="transmembrane region" description="Helical" evidence="4">
    <location>
        <begin position="278"/>
        <end position="298"/>
    </location>
</feature>
<dbReference type="Pfam" id="PF07690">
    <property type="entry name" value="MFS_1"/>
    <property type="match status" value="1"/>
</dbReference>
<dbReference type="PROSITE" id="PS50850">
    <property type="entry name" value="MFS"/>
    <property type="match status" value="1"/>
</dbReference>
<evidence type="ECO:0000259" key="5">
    <source>
        <dbReference type="PROSITE" id="PS50850"/>
    </source>
</evidence>
<dbReference type="PANTHER" id="PTHR23534:SF1">
    <property type="entry name" value="MAJOR FACILITATOR SUPERFAMILY PROTEIN"/>
    <property type="match status" value="1"/>
</dbReference>
<feature type="transmembrane region" description="Helical" evidence="4">
    <location>
        <begin position="252"/>
        <end position="271"/>
    </location>
</feature>
<dbReference type="SUPFAM" id="SSF103473">
    <property type="entry name" value="MFS general substrate transporter"/>
    <property type="match status" value="1"/>
</dbReference>
<evidence type="ECO:0000256" key="3">
    <source>
        <dbReference type="ARBA" id="ARBA00023136"/>
    </source>
</evidence>
<reference evidence="6" key="1">
    <citation type="submission" date="2022-10" db="EMBL/GenBank/DDBJ databases">
        <title>Chitiniphilus purpureus sp. nov., a novel chitin-degrading bacterium isolated from crawfish pond sediment.</title>
        <authorList>
            <person name="Li K."/>
        </authorList>
    </citation>
    <scope>NUCLEOTIDE SEQUENCE</scope>
    <source>
        <strain evidence="6">CD1</strain>
    </source>
</reference>
<sequence length="392" mass="40495">MQPSLARQNAILLGLCQFCYMAATATGISFSGLVGMRLASDAAWATLPYLLITACTALLTLAMGPLISRTGYRATFVLGVLAGAVGGLVSVLALWWSSFALFCLGAPLQGFYQATALYYRYAAAEGAAGQDKGTAMAWVLSGGILAALVGPWLAGSTLDALPQVRYGGSFIGVAVVASLSLLPLALARLPRPAAPTADPQAAAGVRPKLTPQAWGGLFACAGGYALMMFMMVASPLAIAACGFTPVHAASVIQWHMLGMFAPSLVTGRLIGRWGAVPVALAGSALYLAAAALALAGLTLNHFHISLLLVGLGWNLLYMSGSTLIAQSPAPLRQRLLPLNEFLTFGAVAVAAGVAGWLHQTLGWQAVALSTLGLTLGLTLAAWLLWRRAVVQS</sequence>
<protein>
    <submittedName>
        <fullName evidence="6">MFS transporter</fullName>
    </submittedName>
</protein>